<keyword evidence="8" id="KW-1185">Reference proteome</keyword>
<protein>
    <submittedName>
        <fullName evidence="7">FxsB family radical SAM/SPASM domain protein</fullName>
    </submittedName>
</protein>
<keyword evidence="4" id="KW-0411">Iron-sulfur</keyword>
<dbReference type="InterPro" id="IPR058240">
    <property type="entry name" value="rSAM_sf"/>
</dbReference>
<dbReference type="SFLD" id="SFLDG01072">
    <property type="entry name" value="dehydrogenase_like"/>
    <property type="match status" value="1"/>
</dbReference>
<dbReference type="SFLD" id="SFLDG01386">
    <property type="entry name" value="main_SPASM_domain-containing"/>
    <property type="match status" value="1"/>
</dbReference>
<dbReference type="Pfam" id="PF04055">
    <property type="entry name" value="Radical_SAM"/>
    <property type="match status" value="1"/>
</dbReference>
<organism evidence="7 8">
    <name type="scientific">Cryptosporangium japonicum</name>
    <dbReference type="NCBI Taxonomy" id="80872"/>
    <lineage>
        <taxon>Bacteria</taxon>
        <taxon>Bacillati</taxon>
        <taxon>Actinomycetota</taxon>
        <taxon>Actinomycetes</taxon>
        <taxon>Cryptosporangiales</taxon>
        <taxon>Cryptosporangiaceae</taxon>
        <taxon>Cryptosporangium</taxon>
    </lineage>
</organism>
<dbReference type="InterPro" id="IPR007197">
    <property type="entry name" value="rSAM"/>
</dbReference>
<proteinExistence type="predicted"/>
<dbReference type="Gene3D" id="3.20.20.70">
    <property type="entry name" value="Aldolase class I"/>
    <property type="match status" value="1"/>
</dbReference>
<evidence type="ECO:0000313" key="7">
    <source>
        <dbReference type="EMBL" id="GAA0256263.1"/>
    </source>
</evidence>
<evidence type="ECO:0000256" key="1">
    <source>
        <dbReference type="ARBA" id="ARBA00022691"/>
    </source>
</evidence>
<dbReference type="InterPro" id="IPR013785">
    <property type="entry name" value="Aldolase_TIM"/>
</dbReference>
<dbReference type="InterPro" id="IPR023867">
    <property type="entry name" value="Sulphatase_maturase_rSAM"/>
</dbReference>
<dbReference type="SUPFAM" id="SSF102114">
    <property type="entry name" value="Radical SAM enzymes"/>
    <property type="match status" value="1"/>
</dbReference>
<dbReference type="SFLD" id="SFLDS00029">
    <property type="entry name" value="Radical_SAM"/>
    <property type="match status" value="1"/>
</dbReference>
<dbReference type="SFLD" id="SFLDG01067">
    <property type="entry name" value="SPASM/twitch_domain_containing"/>
    <property type="match status" value="1"/>
</dbReference>
<evidence type="ECO:0000256" key="4">
    <source>
        <dbReference type="ARBA" id="ARBA00023014"/>
    </source>
</evidence>
<sequence>MPLVRAVSGRAFGDRGPRARQPSSAATGNRLAHTDFVVKIHSRCNLACTYCYVYEMADQSWKVKPTQISSTVIRKTAARIGEYAETHGLSDVRVILHGGEPLLVGPKTLGYIAEQMRLQVKPSTVLHLSLQTNGTLLSTGSLDVLADSGISVSVSVDGDEDDHDRRRRYRGGRGSYRTVAAGIELLRSARYRSLYRGVLCTIDLRNDPLRTYEALLAFSPPQMDFLLPHGNWTTPPPGRLKDASTPYADWLRSMFDHWYGSASRQPGVRIFTEIIHALLGGTPRSEVIGVEPTSIVVVETDGTIEQVDALKSAYSGAAATGLNVEENSFDDVAEHSAFASQIPGIEGLPNTCQACKLAVVCGGGYYPHRYQEQTGFNNPSVYCADLQALIGHIRNRIMSDLSKVRGDT</sequence>
<dbReference type="PANTHER" id="PTHR43273:SF8">
    <property type="entry name" value="RADICAL SAM DOMAIN PROTEIN"/>
    <property type="match status" value="1"/>
</dbReference>
<dbReference type="InterPro" id="IPR026335">
    <property type="entry name" value="rSAM_SPASM_FxsB"/>
</dbReference>
<keyword evidence="2" id="KW-0479">Metal-binding</keyword>
<dbReference type="Proteomes" id="UP001500967">
    <property type="component" value="Unassembled WGS sequence"/>
</dbReference>
<dbReference type="EMBL" id="BAAAGX010000018">
    <property type="protein sequence ID" value="GAA0256263.1"/>
    <property type="molecule type" value="Genomic_DNA"/>
</dbReference>
<feature type="domain" description="Radical SAM core" evidence="6">
    <location>
        <begin position="30"/>
        <end position="263"/>
    </location>
</feature>
<dbReference type="PANTHER" id="PTHR43273">
    <property type="entry name" value="ANAEROBIC SULFATASE-MATURATING ENZYME HOMOLOG ASLB-RELATED"/>
    <property type="match status" value="1"/>
</dbReference>
<dbReference type="NCBIfam" id="TIGR04269">
    <property type="entry name" value="SAM_SPASM_FxsB"/>
    <property type="match status" value="1"/>
</dbReference>
<dbReference type="PROSITE" id="PS51918">
    <property type="entry name" value="RADICAL_SAM"/>
    <property type="match status" value="1"/>
</dbReference>
<keyword evidence="3" id="KW-0408">Iron</keyword>
<evidence type="ECO:0000256" key="2">
    <source>
        <dbReference type="ARBA" id="ARBA00022723"/>
    </source>
</evidence>
<evidence type="ECO:0000313" key="8">
    <source>
        <dbReference type="Proteomes" id="UP001500967"/>
    </source>
</evidence>
<dbReference type="CDD" id="cd01335">
    <property type="entry name" value="Radical_SAM"/>
    <property type="match status" value="1"/>
</dbReference>
<reference evidence="7 8" key="1">
    <citation type="journal article" date="2019" name="Int. J. Syst. Evol. Microbiol.">
        <title>The Global Catalogue of Microorganisms (GCM) 10K type strain sequencing project: providing services to taxonomists for standard genome sequencing and annotation.</title>
        <authorList>
            <consortium name="The Broad Institute Genomics Platform"/>
            <consortium name="The Broad Institute Genome Sequencing Center for Infectious Disease"/>
            <person name="Wu L."/>
            <person name="Ma J."/>
        </authorList>
    </citation>
    <scope>NUCLEOTIDE SEQUENCE [LARGE SCALE GENOMIC DNA]</scope>
    <source>
        <strain evidence="7 8">JCM 10425</strain>
    </source>
</reference>
<evidence type="ECO:0000256" key="3">
    <source>
        <dbReference type="ARBA" id="ARBA00023004"/>
    </source>
</evidence>
<keyword evidence="1" id="KW-0949">S-adenosyl-L-methionine</keyword>
<name>A0ABN0UND0_9ACTN</name>
<comment type="caution">
    <text evidence="7">The sequence shown here is derived from an EMBL/GenBank/DDBJ whole genome shotgun (WGS) entry which is preliminary data.</text>
</comment>
<accession>A0ABN0UND0</accession>
<evidence type="ECO:0000256" key="5">
    <source>
        <dbReference type="SAM" id="MobiDB-lite"/>
    </source>
</evidence>
<evidence type="ECO:0000259" key="6">
    <source>
        <dbReference type="PROSITE" id="PS51918"/>
    </source>
</evidence>
<gene>
    <name evidence="7" type="ORF">GCM10009539_46870</name>
</gene>
<feature type="region of interest" description="Disordered" evidence="5">
    <location>
        <begin position="1"/>
        <end position="27"/>
    </location>
</feature>